<sequence>MKKALLAFLFILLLAACSNDTPEEEVERVTPVETADVREGTFTVNREVIAQSSPAATSAVVPETPGEITFISVAKGDRVTEGDALAEVTPQQGESQVELQENALAQARQQLSQAQSSREEAQEAVNDARDQKESAGNGFLGPSEQELEAQVSQAEQQLDQAESSVEQARLQVEQAQIQLEQAQDQAAPETITAPRSGIVTSIEGNVGDIATNQQPFMTIVATDPAVITASIPAGQLPLFQENESYRTAMDVLANPNEATVTYVSSVPGDTGLYDVEAEIPNPNNVIKPGMMATLLLPETVVDNTIIIPTEALVQTSEEAYVYKIEEDTAVQVPVSVEASQTEESAVTGDLDEGDRIVTSGQITLTDGATIRVIGEDE</sequence>
<dbReference type="GO" id="GO:1990281">
    <property type="term" value="C:efflux pump complex"/>
    <property type="evidence" value="ECO:0007669"/>
    <property type="project" value="TreeGrafter"/>
</dbReference>
<dbReference type="InterPro" id="IPR058625">
    <property type="entry name" value="MdtA-like_BSH"/>
</dbReference>
<dbReference type="Gene3D" id="2.40.50.100">
    <property type="match status" value="1"/>
</dbReference>
<protein>
    <submittedName>
        <fullName evidence="6">RND family efflux transporter, MFP subunit</fullName>
    </submittedName>
</protein>
<evidence type="ECO:0000256" key="2">
    <source>
        <dbReference type="SAM" id="MobiDB-lite"/>
    </source>
</evidence>
<dbReference type="GO" id="GO:0015562">
    <property type="term" value="F:efflux transmembrane transporter activity"/>
    <property type="evidence" value="ECO:0007669"/>
    <property type="project" value="TreeGrafter"/>
</dbReference>
<dbReference type="InterPro" id="IPR006143">
    <property type="entry name" value="RND_pump_MFP"/>
</dbReference>
<accession>A0A1G8SGV9</accession>
<dbReference type="EMBL" id="FNEV01000003">
    <property type="protein sequence ID" value="SDJ27890.1"/>
    <property type="molecule type" value="Genomic_DNA"/>
</dbReference>
<organism evidence="6 7">
    <name type="scientific">Salimicrobium halophilum</name>
    <dbReference type="NCBI Taxonomy" id="86666"/>
    <lineage>
        <taxon>Bacteria</taxon>
        <taxon>Bacillati</taxon>
        <taxon>Bacillota</taxon>
        <taxon>Bacilli</taxon>
        <taxon>Bacillales</taxon>
        <taxon>Bacillaceae</taxon>
        <taxon>Salimicrobium</taxon>
    </lineage>
</organism>
<keyword evidence="7" id="KW-1185">Reference proteome</keyword>
<keyword evidence="3" id="KW-0732">Signal</keyword>
<dbReference type="NCBIfam" id="TIGR01730">
    <property type="entry name" value="RND_mfp"/>
    <property type="match status" value="1"/>
</dbReference>
<dbReference type="PANTHER" id="PTHR30469:SF15">
    <property type="entry name" value="HLYD FAMILY OF SECRETION PROTEINS"/>
    <property type="match status" value="1"/>
</dbReference>
<dbReference type="AlphaFoldDB" id="A0A1G8SGV9"/>
<evidence type="ECO:0000313" key="6">
    <source>
        <dbReference type="EMBL" id="SDJ27890.1"/>
    </source>
</evidence>
<dbReference type="Pfam" id="PF25989">
    <property type="entry name" value="YknX_C"/>
    <property type="match status" value="1"/>
</dbReference>
<dbReference type="RefSeq" id="WP_093193179.1">
    <property type="nucleotide sequence ID" value="NZ_FNEV01000003.1"/>
</dbReference>
<feature type="domain" description="Multidrug resistance protein MdtA-like barrel-sandwich hybrid" evidence="4">
    <location>
        <begin position="60"/>
        <end position="220"/>
    </location>
</feature>
<gene>
    <name evidence="6" type="ORF">SAMN04490247_1429</name>
</gene>
<feature type="signal peptide" evidence="3">
    <location>
        <begin position="1"/>
        <end position="18"/>
    </location>
</feature>
<evidence type="ECO:0000256" key="1">
    <source>
        <dbReference type="ARBA" id="ARBA00009477"/>
    </source>
</evidence>
<dbReference type="PANTHER" id="PTHR30469">
    <property type="entry name" value="MULTIDRUG RESISTANCE PROTEIN MDTA"/>
    <property type="match status" value="1"/>
</dbReference>
<proteinExistence type="inferred from homology"/>
<dbReference type="OrthoDB" id="2456449at2"/>
<dbReference type="Gene3D" id="2.40.30.170">
    <property type="match status" value="1"/>
</dbReference>
<evidence type="ECO:0000259" key="4">
    <source>
        <dbReference type="Pfam" id="PF25917"/>
    </source>
</evidence>
<feature type="compositionally biased region" description="Basic and acidic residues" evidence="2">
    <location>
        <begin position="117"/>
        <end position="133"/>
    </location>
</feature>
<feature type="chain" id="PRO_5038660812" evidence="3">
    <location>
        <begin position="19"/>
        <end position="377"/>
    </location>
</feature>
<feature type="region of interest" description="Disordered" evidence="2">
    <location>
        <begin position="109"/>
        <end position="141"/>
    </location>
</feature>
<dbReference type="InterPro" id="IPR058637">
    <property type="entry name" value="YknX-like_C"/>
</dbReference>
<name>A0A1G8SGV9_9BACI</name>
<dbReference type="STRING" id="86666.SAMN04490247_1429"/>
<dbReference type="PROSITE" id="PS51257">
    <property type="entry name" value="PROKAR_LIPOPROTEIN"/>
    <property type="match status" value="1"/>
</dbReference>
<dbReference type="Gene3D" id="2.40.420.20">
    <property type="match status" value="1"/>
</dbReference>
<evidence type="ECO:0000313" key="7">
    <source>
        <dbReference type="Proteomes" id="UP000199225"/>
    </source>
</evidence>
<dbReference type="Gene3D" id="1.10.287.470">
    <property type="entry name" value="Helix hairpin bin"/>
    <property type="match status" value="1"/>
</dbReference>
<comment type="similarity">
    <text evidence="1">Belongs to the membrane fusion protein (MFP) (TC 8.A.1) family.</text>
</comment>
<evidence type="ECO:0000256" key="3">
    <source>
        <dbReference type="SAM" id="SignalP"/>
    </source>
</evidence>
<evidence type="ECO:0000259" key="5">
    <source>
        <dbReference type="Pfam" id="PF25989"/>
    </source>
</evidence>
<dbReference type="SUPFAM" id="SSF111369">
    <property type="entry name" value="HlyD-like secretion proteins"/>
    <property type="match status" value="1"/>
</dbReference>
<feature type="domain" description="YknX-like C-terminal permuted SH3-like" evidence="5">
    <location>
        <begin position="307"/>
        <end position="372"/>
    </location>
</feature>
<dbReference type="Pfam" id="PF25917">
    <property type="entry name" value="BSH_RND"/>
    <property type="match status" value="1"/>
</dbReference>
<reference evidence="7" key="1">
    <citation type="submission" date="2016-10" db="EMBL/GenBank/DDBJ databases">
        <authorList>
            <person name="Varghese N."/>
            <person name="Submissions S."/>
        </authorList>
    </citation>
    <scope>NUCLEOTIDE SEQUENCE [LARGE SCALE GENOMIC DNA]</scope>
    <source>
        <strain evidence="7">DSM 4771</strain>
    </source>
</reference>
<dbReference type="Proteomes" id="UP000199225">
    <property type="component" value="Unassembled WGS sequence"/>
</dbReference>